<protein>
    <submittedName>
        <fullName evidence="1">Uncharacterized protein</fullName>
    </submittedName>
</protein>
<dbReference type="Proteomes" id="UP000027120">
    <property type="component" value="Unassembled WGS sequence"/>
</dbReference>
<keyword evidence="2" id="KW-1185">Reference proteome</keyword>
<gene>
    <name evidence="1" type="ORF">CISIN_1g041696mg</name>
</gene>
<reference evidence="1 2" key="1">
    <citation type="submission" date="2014-04" db="EMBL/GenBank/DDBJ databases">
        <authorList>
            <consortium name="International Citrus Genome Consortium"/>
            <person name="Gmitter F."/>
            <person name="Chen C."/>
            <person name="Farmerie W."/>
            <person name="Harkins T."/>
            <person name="Desany B."/>
            <person name="Mohiuddin M."/>
            <person name="Kodira C."/>
            <person name="Borodovsky M."/>
            <person name="Lomsadze A."/>
            <person name="Burns P."/>
            <person name="Jenkins J."/>
            <person name="Prochnik S."/>
            <person name="Shu S."/>
            <person name="Chapman J."/>
            <person name="Pitluck S."/>
            <person name="Schmutz J."/>
            <person name="Rokhsar D."/>
        </authorList>
    </citation>
    <scope>NUCLEOTIDE SEQUENCE</scope>
</reference>
<evidence type="ECO:0000313" key="2">
    <source>
        <dbReference type="Proteomes" id="UP000027120"/>
    </source>
</evidence>
<proteinExistence type="predicted"/>
<name>A0A067DCX9_CITSI</name>
<organism evidence="1 2">
    <name type="scientific">Citrus sinensis</name>
    <name type="common">Sweet orange</name>
    <name type="synonym">Citrus aurantium var. sinensis</name>
    <dbReference type="NCBI Taxonomy" id="2711"/>
    <lineage>
        <taxon>Eukaryota</taxon>
        <taxon>Viridiplantae</taxon>
        <taxon>Streptophyta</taxon>
        <taxon>Embryophyta</taxon>
        <taxon>Tracheophyta</taxon>
        <taxon>Spermatophyta</taxon>
        <taxon>Magnoliopsida</taxon>
        <taxon>eudicotyledons</taxon>
        <taxon>Gunneridae</taxon>
        <taxon>Pentapetalae</taxon>
        <taxon>rosids</taxon>
        <taxon>malvids</taxon>
        <taxon>Sapindales</taxon>
        <taxon>Rutaceae</taxon>
        <taxon>Aurantioideae</taxon>
        <taxon>Citrus</taxon>
    </lineage>
</organism>
<evidence type="ECO:0000313" key="1">
    <source>
        <dbReference type="EMBL" id="KDO36877.1"/>
    </source>
</evidence>
<dbReference type="EMBL" id="KK792766">
    <property type="protein sequence ID" value="KDO36877.1"/>
    <property type="molecule type" value="Genomic_DNA"/>
</dbReference>
<sequence length="84" mass="9618">MKVLSRLCITSFCSPSCSPSPQRLEPVDRNRKPFPARNNTEMRLVSPGFKLWLLNQSKADTEVVCSYVFQVFRKILPASQSKEK</sequence>
<accession>A0A067DCX9</accession>
<dbReference type="AlphaFoldDB" id="A0A067DCX9"/>